<proteinExistence type="predicted"/>
<organism evidence="1 2">
    <name type="scientific">Hevea brasiliensis</name>
    <name type="common">Para rubber tree</name>
    <name type="synonym">Siphonia brasiliensis</name>
    <dbReference type="NCBI Taxonomy" id="3981"/>
    <lineage>
        <taxon>Eukaryota</taxon>
        <taxon>Viridiplantae</taxon>
        <taxon>Streptophyta</taxon>
        <taxon>Embryophyta</taxon>
        <taxon>Tracheophyta</taxon>
        <taxon>Spermatophyta</taxon>
        <taxon>Magnoliopsida</taxon>
        <taxon>eudicotyledons</taxon>
        <taxon>Gunneridae</taxon>
        <taxon>Pentapetalae</taxon>
        <taxon>rosids</taxon>
        <taxon>fabids</taxon>
        <taxon>Malpighiales</taxon>
        <taxon>Euphorbiaceae</taxon>
        <taxon>Crotonoideae</taxon>
        <taxon>Micrandreae</taxon>
        <taxon>Hevea</taxon>
    </lineage>
</organism>
<dbReference type="EMBL" id="JAAGAX010000012">
    <property type="protein sequence ID" value="KAF2297097.1"/>
    <property type="molecule type" value="Genomic_DNA"/>
</dbReference>
<keyword evidence="2" id="KW-1185">Reference proteome</keyword>
<evidence type="ECO:0000313" key="2">
    <source>
        <dbReference type="Proteomes" id="UP000467840"/>
    </source>
</evidence>
<dbReference type="Proteomes" id="UP000467840">
    <property type="component" value="Chromosome 18"/>
</dbReference>
<name>A0A6A6L938_HEVBR</name>
<accession>A0A6A6L938</accession>
<reference evidence="1 2" key="1">
    <citation type="journal article" date="2020" name="Mol. Plant">
        <title>The Chromosome-Based Rubber Tree Genome Provides New Insights into Spurge Genome Evolution and Rubber Biosynthesis.</title>
        <authorList>
            <person name="Liu J."/>
            <person name="Shi C."/>
            <person name="Shi C.C."/>
            <person name="Li W."/>
            <person name="Zhang Q.J."/>
            <person name="Zhang Y."/>
            <person name="Li K."/>
            <person name="Lu H.F."/>
            <person name="Shi C."/>
            <person name="Zhu S.T."/>
            <person name="Xiao Z.Y."/>
            <person name="Nan H."/>
            <person name="Yue Y."/>
            <person name="Zhu X.G."/>
            <person name="Wu Y."/>
            <person name="Hong X.N."/>
            <person name="Fan G.Y."/>
            <person name="Tong Y."/>
            <person name="Zhang D."/>
            <person name="Mao C.L."/>
            <person name="Liu Y.L."/>
            <person name="Hao S.J."/>
            <person name="Liu W.Q."/>
            <person name="Lv M.Q."/>
            <person name="Zhang H.B."/>
            <person name="Liu Y."/>
            <person name="Hu-Tang G.R."/>
            <person name="Wang J.P."/>
            <person name="Wang J.H."/>
            <person name="Sun Y.H."/>
            <person name="Ni S.B."/>
            <person name="Chen W.B."/>
            <person name="Zhang X.C."/>
            <person name="Jiao Y.N."/>
            <person name="Eichler E.E."/>
            <person name="Li G.H."/>
            <person name="Liu X."/>
            <person name="Gao L.Z."/>
        </authorList>
    </citation>
    <scope>NUCLEOTIDE SEQUENCE [LARGE SCALE GENOMIC DNA]</scope>
    <source>
        <strain evidence="2">cv. GT1</strain>
        <tissue evidence="1">Leaf</tissue>
    </source>
</reference>
<dbReference type="AlphaFoldDB" id="A0A6A6L938"/>
<protein>
    <submittedName>
        <fullName evidence="1">Uncharacterized protein</fullName>
    </submittedName>
</protein>
<evidence type="ECO:0000313" key="1">
    <source>
        <dbReference type="EMBL" id="KAF2297097.1"/>
    </source>
</evidence>
<sequence>MFPSTIVESIIDTDRSEKQLSASNFVNWGGSAVIERSNLQSSNREQYSIDDGISSIAVPHKNNFFMLFETSGNLFILEQPETISFSSDANLEMVQGIFLSLLQFFRSKQESLESSPIVEGSSSIPVSLKYKNWILVEMSGNLVINEQREKLAVRRNFNKCKLSGRYRSVYNPSYSVQRVH</sequence>
<comment type="caution">
    <text evidence="1">The sequence shown here is derived from an EMBL/GenBank/DDBJ whole genome shotgun (WGS) entry which is preliminary data.</text>
</comment>
<gene>
    <name evidence="1" type="ORF">GH714_017166</name>
</gene>